<dbReference type="EMBL" id="BK015927">
    <property type="protein sequence ID" value="DAF85533.1"/>
    <property type="molecule type" value="Genomic_DNA"/>
</dbReference>
<proteinExistence type="predicted"/>
<sequence length="164" mass="18953">MCLSNINVITKLFKHVTKQDGISKYEMPFDTIVAKTHDNEISIEGFYIVMDFNLLSTKNVEKQKDNIVYNKGTLQVLLRFSRLSTDDEKQMNLDLYKYDINLNDENIISSKACVPYVQYEKILKVDKVGLSPKAGLGNYVLKTLVRTNDNDNWNIQNIIPLRIE</sequence>
<organism evidence="1">
    <name type="scientific">Siphoviridae sp. ct5jB2</name>
    <dbReference type="NCBI Taxonomy" id="2825337"/>
    <lineage>
        <taxon>Viruses</taxon>
        <taxon>Duplodnaviria</taxon>
        <taxon>Heunggongvirae</taxon>
        <taxon>Uroviricota</taxon>
        <taxon>Caudoviricetes</taxon>
    </lineage>
</organism>
<accession>A0A8S5TTK3</accession>
<evidence type="ECO:0000313" key="1">
    <source>
        <dbReference type="EMBL" id="DAF85533.1"/>
    </source>
</evidence>
<reference evidence="1" key="1">
    <citation type="journal article" date="2021" name="Proc. Natl. Acad. Sci. U.S.A.">
        <title>A Catalog of Tens of Thousands of Viruses from Human Metagenomes Reveals Hidden Associations with Chronic Diseases.</title>
        <authorList>
            <person name="Tisza M.J."/>
            <person name="Buck C.B."/>
        </authorList>
    </citation>
    <scope>NUCLEOTIDE SEQUENCE</scope>
    <source>
        <strain evidence="1">Ct5jB2</strain>
    </source>
</reference>
<name>A0A8S5TTK3_9CAUD</name>
<protein>
    <submittedName>
        <fullName evidence="1">Uncharacterized protein</fullName>
    </submittedName>
</protein>